<dbReference type="PROSITE" id="PS51257">
    <property type="entry name" value="PROKAR_LIPOPROTEIN"/>
    <property type="match status" value="1"/>
</dbReference>
<proteinExistence type="predicted"/>
<dbReference type="STRING" id="1033734.GCA_000285535_03647"/>
<accession>A0A4S3Q1J9</accession>
<organism evidence="3 4">
    <name type="scientific">Bacillus timonensis</name>
    <dbReference type="NCBI Taxonomy" id="1033734"/>
    <lineage>
        <taxon>Bacteria</taxon>
        <taxon>Bacillati</taxon>
        <taxon>Bacillota</taxon>
        <taxon>Bacilli</taxon>
        <taxon>Bacillales</taxon>
        <taxon>Bacillaceae</taxon>
        <taxon>Bacillus</taxon>
    </lineage>
</organism>
<evidence type="ECO:0000256" key="1">
    <source>
        <dbReference type="SAM" id="MobiDB-lite"/>
    </source>
</evidence>
<feature type="compositionally biased region" description="Basic and acidic residues" evidence="1">
    <location>
        <begin position="46"/>
        <end position="65"/>
    </location>
</feature>
<reference evidence="3 4" key="1">
    <citation type="journal article" date="2019" name="Indoor Air">
        <title>Impacts of indoor surface finishes on bacterial viability.</title>
        <authorList>
            <person name="Hu J."/>
            <person name="Maamar S.B."/>
            <person name="Glawe A.J."/>
            <person name="Gottel N."/>
            <person name="Gilbert J.A."/>
            <person name="Hartmann E.M."/>
        </authorList>
    </citation>
    <scope>NUCLEOTIDE SEQUENCE [LARGE SCALE GENOMIC DNA]</scope>
    <source>
        <strain evidence="3 4">AF060A6</strain>
    </source>
</reference>
<dbReference type="EMBL" id="SLUB01000001">
    <property type="protein sequence ID" value="THE15322.1"/>
    <property type="molecule type" value="Genomic_DNA"/>
</dbReference>
<name>A0A4S3Q1J9_9BACI</name>
<dbReference type="Proteomes" id="UP000306477">
    <property type="component" value="Unassembled WGS sequence"/>
</dbReference>
<dbReference type="InterPro" id="IPR019076">
    <property type="entry name" value="Spore_lipoprot_YhcN/YlaJ-like"/>
</dbReference>
<comment type="caution">
    <text evidence="3">The sequence shown here is derived from an EMBL/GenBank/DDBJ whole genome shotgun (WGS) entry which is preliminary data.</text>
</comment>
<dbReference type="OrthoDB" id="2988958at2"/>
<evidence type="ECO:0000313" key="4">
    <source>
        <dbReference type="Proteomes" id="UP000306477"/>
    </source>
</evidence>
<keyword evidence="2" id="KW-0732">Signal</keyword>
<dbReference type="RefSeq" id="WP_136377646.1">
    <property type="nucleotide sequence ID" value="NZ_SLUB01000001.1"/>
</dbReference>
<gene>
    <name evidence="3" type="ORF">E1I69_00290</name>
</gene>
<feature type="chain" id="PRO_5038729651" description="Spore cortex protein" evidence="2">
    <location>
        <begin position="21"/>
        <end position="317"/>
    </location>
</feature>
<feature type="signal peptide" evidence="2">
    <location>
        <begin position="1"/>
        <end position="20"/>
    </location>
</feature>
<dbReference type="AlphaFoldDB" id="A0A4S3Q1J9"/>
<evidence type="ECO:0000313" key="3">
    <source>
        <dbReference type="EMBL" id="THE15322.1"/>
    </source>
</evidence>
<dbReference type="Pfam" id="PF09580">
    <property type="entry name" value="Spore_YhcN_YlaJ"/>
    <property type="match status" value="1"/>
</dbReference>
<evidence type="ECO:0008006" key="5">
    <source>
        <dbReference type="Google" id="ProtNLM"/>
    </source>
</evidence>
<keyword evidence="4" id="KW-1185">Reference proteome</keyword>
<protein>
    <recommendedName>
        <fullName evidence="5">Spore cortex protein</fullName>
    </recommendedName>
</protein>
<sequence>MRKILYSVSTAALLLGGLTACNTDQGAAPNKDYNDNARPIGYYSNENDRDRNDRNGNGYRLRDNDGPLTEIMDRNGNNFNRNDRTGVMNNRNDRNKRTGVMNNRNDRNKRTGIMNNRTDGNNGMGVYNNDKTMKNRPGIMNYRDEQRRNGIMNHRDGRTINPFNDGNPNTIGYNKHGYADRNYHSHLNDTNHKVQTYGYYSDKGNLVRKISDRAAKVKNVKDARVIVTDDNVLVAVDTNDNNNRNNVQNAVEKAVAPLAGNRNINVVTDEGTFTRVRDIDNDIRNGNRRETIDADIKDLFNNIGNTIKAPFTNDNRG</sequence>
<feature type="region of interest" description="Disordered" evidence="1">
    <location>
        <begin position="25"/>
        <end position="137"/>
    </location>
</feature>
<evidence type="ECO:0000256" key="2">
    <source>
        <dbReference type="SAM" id="SignalP"/>
    </source>
</evidence>